<evidence type="ECO:0000313" key="8">
    <source>
        <dbReference type="Proteomes" id="UP000272942"/>
    </source>
</evidence>
<evidence type="ECO:0000256" key="4">
    <source>
        <dbReference type="ARBA" id="ARBA00023136"/>
    </source>
</evidence>
<dbReference type="Proteomes" id="UP000272942">
    <property type="component" value="Unassembled WGS sequence"/>
</dbReference>
<keyword evidence="4 6" id="KW-0472">Membrane</keyword>
<evidence type="ECO:0000256" key="6">
    <source>
        <dbReference type="SAM" id="Phobius"/>
    </source>
</evidence>
<dbReference type="PANTHER" id="PTHR23294">
    <property type="entry name" value="ET TRANSLATION PRODUCT-RELATED"/>
    <property type="match status" value="1"/>
</dbReference>
<dbReference type="OrthoDB" id="78663at2759"/>
<dbReference type="AlphaFoldDB" id="A0A183A0P9"/>
<comment type="subcellular location">
    <subcellularLocation>
        <location evidence="1">Membrane</location>
        <topology evidence="1">Multi-pass membrane protein</topology>
    </subcellularLocation>
</comment>
<name>A0A183A0P9_9TREM</name>
<keyword evidence="2 6" id="KW-0812">Transmembrane</keyword>
<reference evidence="9" key="1">
    <citation type="submission" date="2016-06" db="UniProtKB">
        <authorList>
            <consortium name="WormBaseParasite"/>
        </authorList>
    </citation>
    <scope>IDENTIFICATION</scope>
</reference>
<keyword evidence="8" id="KW-1185">Reference proteome</keyword>
<evidence type="ECO:0000313" key="9">
    <source>
        <dbReference type="WBParaSite" id="ECPE_0000053401-mRNA-1"/>
    </source>
</evidence>
<reference evidence="7 8" key="2">
    <citation type="submission" date="2018-11" db="EMBL/GenBank/DDBJ databases">
        <authorList>
            <consortium name="Pathogen Informatics"/>
        </authorList>
    </citation>
    <scope>NUCLEOTIDE SEQUENCE [LARGE SCALE GENOMIC DNA]</scope>
    <source>
        <strain evidence="7 8">Egypt</strain>
    </source>
</reference>
<protein>
    <submittedName>
        <fullName evidence="9">Solute carrier family 40 protein</fullName>
    </submittedName>
</protein>
<dbReference type="Pfam" id="PF05978">
    <property type="entry name" value="UNC-93"/>
    <property type="match status" value="1"/>
</dbReference>
<dbReference type="PANTHER" id="PTHR23294:SF0">
    <property type="entry name" value="UNC93-LIKE PROTEIN MFSD11"/>
    <property type="match status" value="1"/>
</dbReference>
<keyword evidence="5" id="KW-0325">Glycoprotein</keyword>
<dbReference type="GO" id="GO:0016020">
    <property type="term" value="C:membrane"/>
    <property type="evidence" value="ECO:0007669"/>
    <property type="project" value="UniProtKB-SubCell"/>
</dbReference>
<evidence type="ECO:0000313" key="7">
    <source>
        <dbReference type="EMBL" id="VDP23803.1"/>
    </source>
</evidence>
<accession>A0A183A0P9</accession>
<feature type="transmembrane region" description="Helical" evidence="6">
    <location>
        <begin position="60"/>
        <end position="83"/>
    </location>
</feature>
<dbReference type="EMBL" id="UZAN01001835">
    <property type="protein sequence ID" value="VDP23803.1"/>
    <property type="molecule type" value="Genomic_DNA"/>
</dbReference>
<organism evidence="9">
    <name type="scientific">Echinostoma caproni</name>
    <dbReference type="NCBI Taxonomy" id="27848"/>
    <lineage>
        <taxon>Eukaryota</taxon>
        <taxon>Metazoa</taxon>
        <taxon>Spiralia</taxon>
        <taxon>Lophotrochozoa</taxon>
        <taxon>Platyhelminthes</taxon>
        <taxon>Trematoda</taxon>
        <taxon>Digenea</taxon>
        <taxon>Plagiorchiida</taxon>
        <taxon>Echinostomata</taxon>
        <taxon>Echinostomatoidea</taxon>
        <taxon>Echinostomatidae</taxon>
        <taxon>Echinostoma</taxon>
    </lineage>
</organism>
<keyword evidence="3 6" id="KW-1133">Transmembrane helix</keyword>
<dbReference type="WBParaSite" id="ECPE_0000053401-mRNA-1">
    <property type="protein sequence ID" value="ECPE_0000053401-mRNA-1"/>
    <property type="gene ID" value="ECPE_0000053401"/>
</dbReference>
<proteinExistence type="predicted"/>
<evidence type="ECO:0000256" key="1">
    <source>
        <dbReference type="ARBA" id="ARBA00004141"/>
    </source>
</evidence>
<dbReference type="InterPro" id="IPR010291">
    <property type="entry name" value="Ion_channel_UNC-93"/>
</dbReference>
<evidence type="ECO:0000256" key="5">
    <source>
        <dbReference type="ARBA" id="ARBA00023180"/>
    </source>
</evidence>
<evidence type="ECO:0000256" key="3">
    <source>
        <dbReference type="ARBA" id="ARBA00022989"/>
    </source>
</evidence>
<evidence type="ECO:0000256" key="2">
    <source>
        <dbReference type="ARBA" id="ARBA00022692"/>
    </source>
</evidence>
<gene>
    <name evidence="7" type="ORF">ECPE_LOCUS534</name>
</gene>
<sequence length="95" mass="10927">MFVASLFGIVEAVWNTQISVLLGNLFNEHEPDVAVSFSLYRCIQSIMAAVTFSYCNALQLHWHMLLFVIWATAGLACFSYAYWSHLRRTHRNRLG</sequence>
<dbReference type="InterPro" id="IPR051617">
    <property type="entry name" value="UNC-93-like_regulator"/>
</dbReference>